<dbReference type="PROSITE" id="PS51208">
    <property type="entry name" value="AUTOTRANSPORTER"/>
    <property type="match status" value="1"/>
</dbReference>
<dbReference type="InterPro" id="IPR051551">
    <property type="entry name" value="Autotransporter_adhesion"/>
</dbReference>
<dbReference type="InterPro" id="IPR006315">
    <property type="entry name" value="OM_autotransptr_brl_dom"/>
</dbReference>
<gene>
    <name evidence="2" type="ORF">CVP05_01990</name>
</gene>
<accession>A0A2M8S667</accession>
<dbReference type="PANTHER" id="PTHR35037">
    <property type="entry name" value="C-TERMINAL REGION OF AIDA-LIKE PROTEIN"/>
    <property type="match status" value="1"/>
</dbReference>
<sequence length="353" mass="39942">PTEPTQPTEPTTPIYKETVPGIVAMQRGNLEQGYAEIGSLHQRRGDGATMAWDSCGCVAKESDGQTWIRLLAKRLELDGRYRFDTNMNIYGVQIGHDFNYHYDKEDQSRSHSGLIFGYSRNKMKFYDQYRVDMDHYFSSGEMRIAGDKQTGTGKSDRFSLGLSHTHYEKNGSYLDLVGLVSYIRNTYTPRRDGNQVSQNGLGVVLSAEVGRPWAIGDSNWLIEPQAQLIYQYLNLSSFKADDVTTVKGANHHGLRGRLGVRLAHHSDNGHAFTNTVYGIANIYHDFMDGSSVQIGRDKLSEKYNRTWWEVGVGMQLPLTPNSHIYADARYESNFGGEKRQGYGGTIGYKYTWR</sequence>
<dbReference type="SMART" id="SM00869">
    <property type="entry name" value="Autotransporter"/>
    <property type="match status" value="1"/>
</dbReference>
<dbReference type="Gene3D" id="2.40.128.130">
    <property type="entry name" value="Autotransporter beta-domain"/>
    <property type="match status" value="1"/>
</dbReference>
<keyword evidence="3" id="KW-1185">Reference proteome</keyword>
<name>A0A2M8S667_9PAST</name>
<comment type="caution">
    <text evidence="2">The sequence shown here is derived from an EMBL/GenBank/DDBJ whole genome shotgun (WGS) entry which is preliminary data.</text>
</comment>
<dbReference type="GO" id="GO:0019867">
    <property type="term" value="C:outer membrane"/>
    <property type="evidence" value="ECO:0007669"/>
    <property type="project" value="InterPro"/>
</dbReference>
<dbReference type="Pfam" id="PF03797">
    <property type="entry name" value="Autotransporter"/>
    <property type="match status" value="1"/>
</dbReference>
<protein>
    <submittedName>
        <fullName evidence="2">Autotransporter outer membrane beta-barrel domain-containing protein</fullName>
    </submittedName>
</protein>
<proteinExistence type="predicted"/>
<feature type="domain" description="Autotransporter" evidence="1">
    <location>
        <begin position="59"/>
        <end position="352"/>
    </location>
</feature>
<dbReference type="PANTHER" id="PTHR35037:SF3">
    <property type="entry name" value="C-TERMINAL REGION OF AIDA-LIKE PROTEIN"/>
    <property type="match status" value="1"/>
</dbReference>
<reference evidence="2 3" key="1">
    <citation type="submission" date="2017-11" db="EMBL/GenBank/DDBJ databases">
        <title>Reclassification of Bisgaard taxon 7 as Conservatibacter flavescens gen. nov., sp. nov.</title>
        <authorList>
            <person name="Christensen H."/>
        </authorList>
    </citation>
    <scope>NUCLEOTIDE SEQUENCE [LARGE SCALE GENOMIC DNA]</scope>
    <source>
        <strain evidence="2 3">7_4</strain>
    </source>
</reference>
<evidence type="ECO:0000313" key="3">
    <source>
        <dbReference type="Proteomes" id="UP000229329"/>
    </source>
</evidence>
<dbReference type="EMBL" id="PHHA01000002">
    <property type="protein sequence ID" value="PJG86601.1"/>
    <property type="molecule type" value="Genomic_DNA"/>
</dbReference>
<dbReference type="SUPFAM" id="SSF103515">
    <property type="entry name" value="Autotransporter"/>
    <property type="match status" value="1"/>
</dbReference>
<evidence type="ECO:0000313" key="2">
    <source>
        <dbReference type="EMBL" id="PJG86601.1"/>
    </source>
</evidence>
<dbReference type="InterPro" id="IPR036709">
    <property type="entry name" value="Autotransporte_beta_dom_sf"/>
</dbReference>
<dbReference type="InterPro" id="IPR005546">
    <property type="entry name" value="Autotransporte_beta"/>
</dbReference>
<dbReference type="RefSeq" id="WP_133118693.1">
    <property type="nucleotide sequence ID" value="NZ_PHHA01000002.1"/>
</dbReference>
<dbReference type="AlphaFoldDB" id="A0A2M8S667"/>
<feature type="non-terminal residue" evidence="2">
    <location>
        <position position="1"/>
    </location>
</feature>
<dbReference type="NCBIfam" id="TIGR01414">
    <property type="entry name" value="autotrans_barl"/>
    <property type="match status" value="1"/>
</dbReference>
<dbReference type="Proteomes" id="UP000229329">
    <property type="component" value="Unassembled WGS sequence"/>
</dbReference>
<dbReference type="OrthoDB" id="6053567at2"/>
<organism evidence="2 3">
    <name type="scientific">Conservatibacter flavescens</name>
    <dbReference type="NCBI Taxonomy" id="28161"/>
    <lineage>
        <taxon>Bacteria</taxon>
        <taxon>Pseudomonadati</taxon>
        <taxon>Pseudomonadota</taxon>
        <taxon>Gammaproteobacteria</taxon>
        <taxon>Pasteurellales</taxon>
        <taxon>Pasteurellaceae</taxon>
        <taxon>Conservatibacter</taxon>
    </lineage>
</organism>
<evidence type="ECO:0000259" key="1">
    <source>
        <dbReference type="PROSITE" id="PS51208"/>
    </source>
</evidence>